<feature type="transmembrane region" description="Helical" evidence="1">
    <location>
        <begin position="6"/>
        <end position="25"/>
    </location>
</feature>
<dbReference type="Proteomes" id="UP000002316">
    <property type="component" value="Chromosome 10"/>
</dbReference>
<protein>
    <submittedName>
        <fullName evidence="2">Uncharacterized protein</fullName>
    </submittedName>
</protein>
<keyword evidence="1" id="KW-0812">Transmembrane</keyword>
<gene>
    <name evidence="2" type="ORF">TbgDal_X19930</name>
</gene>
<dbReference type="EMBL" id="FN554973">
    <property type="protein sequence ID" value="CBH16884.1"/>
    <property type="molecule type" value="Genomic_DNA"/>
</dbReference>
<accession>D0A0X6</accession>
<keyword evidence="1" id="KW-0472">Membrane</keyword>
<dbReference type="KEGG" id="tbg:TbgDal_X19930"/>
<dbReference type="AlphaFoldDB" id="D0A0X6"/>
<keyword evidence="1" id="KW-1133">Transmembrane helix</keyword>
<proteinExistence type="predicted"/>
<evidence type="ECO:0000256" key="1">
    <source>
        <dbReference type="SAM" id="Phobius"/>
    </source>
</evidence>
<name>D0A0X6_TRYB9</name>
<evidence type="ECO:0000313" key="3">
    <source>
        <dbReference type="Proteomes" id="UP000002316"/>
    </source>
</evidence>
<evidence type="ECO:0000313" key="2">
    <source>
        <dbReference type="EMBL" id="CBH16884.1"/>
    </source>
</evidence>
<reference evidence="3" key="1">
    <citation type="journal article" date="2010" name="PLoS Negl. Trop. Dis.">
        <title>The genome sequence of Trypanosoma brucei gambiense, causative agent of chronic human african trypanosomiasis.</title>
        <authorList>
            <person name="Jackson A.P."/>
            <person name="Sanders M."/>
            <person name="Berry A."/>
            <person name="McQuillan J."/>
            <person name="Aslett M.A."/>
            <person name="Quail M.A."/>
            <person name="Chukualim B."/>
            <person name="Capewell P."/>
            <person name="MacLeod A."/>
            <person name="Melville S.E."/>
            <person name="Gibson W."/>
            <person name="Barry J.D."/>
            <person name="Berriman M."/>
            <person name="Hertz-Fowler C."/>
        </authorList>
    </citation>
    <scope>NUCLEOTIDE SEQUENCE [LARGE SCALE GENOMIC DNA]</scope>
    <source>
        <strain evidence="3">MHOM/CI/86/DAL972</strain>
    </source>
</reference>
<sequence length="124" mass="14335">MFNFTAHILYFRLFCHLVLLFSIYFRRICLVNHPYVAYCFGQHCHLCTVGNDSSSHRFFFCRSFSITGFVNLCCGMCLVLLDGQQILFLQSFLHWSCVAKNTPQLFQLISGKGAAPLRQHRLTS</sequence>
<organism evidence="2 3">
    <name type="scientific">Trypanosoma brucei gambiense (strain MHOM/CI/86/DAL972)</name>
    <dbReference type="NCBI Taxonomy" id="679716"/>
    <lineage>
        <taxon>Eukaryota</taxon>
        <taxon>Discoba</taxon>
        <taxon>Euglenozoa</taxon>
        <taxon>Kinetoplastea</taxon>
        <taxon>Metakinetoplastina</taxon>
        <taxon>Trypanosomatida</taxon>
        <taxon>Trypanosomatidae</taxon>
        <taxon>Trypanosoma</taxon>
    </lineage>
</organism>
<dbReference type="GeneID" id="23865251"/>
<dbReference type="RefSeq" id="XP_011779148.1">
    <property type="nucleotide sequence ID" value="XM_011780846.1"/>
</dbReference>